<accession>A0ABN7VUT8</accession>
<comment type="caution">
    <text evidence="1">The sequence shown here is derived from an EMBL/GenBank/DDBJ whole genome shotgun (WGS) entry which is preliminary data.</text>
</comment>
<organism evidence="1 2">
    <name type="scientific">Gigaspora margarita</name>
    <dbReference type="NCBI Taxonomy" id="4874"/>
    <lineage>
        <taxon>Eukaryota</taxon>
        <taxon>Fungi</taxon>
        <taxon>Fungi incertae sedis</taxon>
        <taxon>Mucoromycota</taxon>
        <taxon>Glomeromycotina</taxon>
        <taxon>Glomeromycetes</taxon>
        <taxon>Diversisporales</taxon>
        <taxon>Gigasporaceae</taxon>
        <taxon>Gigaspora</taxon>
    </lineage>
</organism>
<dbReference type="Proteomes" id="UP000789901">
    <property type="component" value="Unassembled WGS sequence"/>
</dbReference>
<evidence type="ECO:0000313" key="2">
    <source>
        <dbReference type="Proteomes" id="UP000789901"/>
    </source>
</evidence>
<feature type="non-terminal residue" evidence="1">
    <location>
        <position position="356"/>
    </location>
</feature>
<protein>
    <submittedName>
        <fullName evidence="1">16153_t:CDS:1</fullName>
    </submittedName>
</protein>
<reference evidence="1 2" key="1">
    <citation type="submission" date="2021-06" db="EMBL/GenBank/DDBJ databases">
        <authorList>
            <person name="Kallberg Y."/>
            <person name="Tangrot J."/>
            <person name="Rosling A."/>
        </authorList>
    </citation>
    <scope>NUCLEOTIDE SEQUENCE [LARGE SCALE GENOMIC DNA]</scope>
    <source>
        <strain evidence="1 2">120-4 pot B 10/14</strain>
    </source>
</reference>
<sequence length="356" mass="41393">MNTWVPEGTSLDFYLINLMDHLEIRTRSHKFNGPLDLRVRISLRTNIPNDRSLGPQKILGLAEVTPKKIKTEDDDSVNSQIISAENISRKEQPKAFDIIINAIEATEYFVNEVLVKSWTILEKVTDSYHELPKLLIFAQLLFDNGLVLPTKITKESYNKFKRDVNKKLSEWESKIENTKRFNTYKIDSPKYSSSPNYLGNSAKNIKSPSIVESMVIDANFKETIEILEQETMTETIKDFIDLKNKFIRHHDKFEFATINNINEDLKIKYESTKEGIGKLQNEVLQGNVDTNHSWLVELEKITLYNDIITDMKNAFEMFKNNLLDLDKVDDMLIGFVKNKIEENYDQIVAKFEQMHD</sequence>
<keyword evidence="2" id="KW-1185">Reference proteome</keyword>
<proteinExistence type="predicted"/>
<evidence type="ECO:0000313" key="1">
    <source>
        <dbReference type="EMBL" id="CAG8797954.1"/>
    </source>
</evidence>
<gene>
    <name evidence="1" type="ORF">GMARGA_LOCUS22504</name>
</gene>
<dbReference type="EMBL" id="CAJVQB010021772">
    <property type="protein sequence ID" value="CAG8797954.1"/>
    <property type="molecule type" value="Genomic_DNA"/>
</dbReference>
<name>A0ABN7VUT8_GIGMA</name>